<organism evidence="3 4">
    <name type="scientific">Candidatus Giovannonibacteria bacterium GW2011_GWA1_44_25</name>
    <dbReference type="NCBI Taxonomy" id="1618645"/>
    <lineage>
        <taxon>Bacteria</taxon>
        <taxon>Candidatus Giovannoniibacteriota</taxon>
    </lineage>
</organism>
<dbReference type="PANTHER" id="PTHR46594">
    <property type="entry name" value="P-TYPE CATION-TRANSPORTING ATPASE"/>
    <property type="match status" value="1"/>
</dbReference>
<dbReference type="PRINTS" id="PR00946">
    <property type="entry name" value="HGSCAVENGER"/>
</dbReference>
<reference evidence="3 4" key="1">
    <citation type="journal article" date="2015" name="Nature">
        <title>rRNA introns, odd ribosomes, and small enigmatic genomes across a large radiation of phyla.</title>
        <authorList>
            <person name="Brown C.T."/>
            <person name="Hug L.A."/>
            <person name="Thomas B.C."/>
            <person name="Sharon I."/>
            <person name="Castelle C.J."/>
            <person name="Singh A."/>
            <person name="Wilkins M.J."/>
            <person name="Williams K.H."/>
            <person name="Banfield J.F."/>
        </authorList>
    </citation>
    <scope>NUCLEOTIDE SEQUENCE [LARGE SCALE GENOMIC DNA]</scope>
</reference>
<feature type="domain" description="HMA" evidence="2">
    <location>
        <begin position="4"/>
        <end position="70"/>
    </location>
</feature>
<accession>A0A0G1IJ49</accession>
<dbReference type="GO" id="GO:0046872">
    <property type="term" value="F:metal ion binding"/>
    <property type="evidence" value="ECO:0007669"/>
    <property type="project" value="UniProtKB-KW"/>
</dbReference>
<dbReference type="AlphaFoldDB" id="A0A0G1IJ49"/>
<gene>
    <name evidence="3" type="ORF">UW53_C0019G0002</name>
</gene>
<dbReference type="PROSITE" id="PS50846">
    <property type="entry name" value="HMA_2"/>
    <property type="match status" value="1"/>
</dbReference>
<sequence length="72" mass="7962">MATIKKKYNVEGMHCGACATGIQMYLSNTEGVKSVSVDYNSKKAEIEYDDKKINDAGIAKNVEELGYKIKPE</sequence>
<protein>
    <submittedName>
        <fullName evidence="3">Copper-exporting ATPase</fullName>
    </submittedName>
</protein>
<evidence type="ECO:0000256" key="1">
    <source>
        <dbReference type="ARBA" id="ARBA00022723"/>
    </source>
</evidence>
<dbReference type="Proteomes" id="UP000034087">
    <property type="component" value="Unassembled WGS sequence"/>
</dbReference>
<name>A0A0G1IJ49_9BACT</name>
<dbReference type="EMBL" id="LCIR01000019">
    <property type="protein sequence ID" value="KKT59185.1"/>
    <property type="molecule type" value="Genomic_DNA"/>
</dbReference>
<dbReference type="InterPro" id="IPR017969">
    <property type="entry name" value="Heavy-metal-associated_CS"/>
</dbReference>
<dbReference type="Pfam" id="PF00403">
    <property type="entry name" value="HMA"/>
    <property type="match status" value="1"/>
</dbReference>
<dbReference type="InterPro" id="IPR006121">
    <property type="entry name" value="HMA_dom"/>
</dbReference>
<dbReference type="Gene3D" id="3.30.70.100">
    <property type="match status" value="1"/>
</dbReference>
<evidence type="ECO:0000313" key="3">
    <source>
        <dbReference type="EMBL" id="KKT59185.1"/>
    </source>
</evidence>
<dbReference type="PANTHER" id="PTHR46594:SF4">
    <property type="entry name" value="P-TYPE CATION-TRANSPORTING ATPASE"/>
    <property type="match status" value="1"/>
</dbReference>
<dbReference type="PROSITE" id="PS01047">
    <property type="entry name" value="HMA_1"/>
    <property type="match status" value="1"/>
</dbReference>
<proteinExistence type="predicted"/>
<dbReference type="FunFam" id="3.30.70.100:FF:000005">
    <property type="entry name" value="Copper-exporting P-type ATPase A"/>
    <property type="match status" value="1"/>
</dbReference>
<evidence type="ECO:0000313" key="4">
    <source>
        <dbReference type="Proteomes" id="UP000034087"/>
    </source>
</evidence>
<dbReference type="SUPFAM" id="SSF55008">
    <property type="entry name" value="HMA, heavy metal-associated domain"/>
    <property type="match status" value="1"/>
</dbReference>
<evidence type="ECO:0000259" key="2">
    <source>
        <dbReference type="PROSITE" id="PS50846"/>
    </source>
</evidence>
<dbReference type="InterPro" id="IPR001802">
    <property type="entry name" value="MerP/CopZ"/>
</dbReference>
<comment type="caution">
    <text evidence="3">The sequence shown here is derived from an EMBL/GenBank/DDBJ whole genome shotgun (WGS) entry which is preliminary data.</text>
</comment>
<dbReference type="InterPro" id="IPR036163">
    <property type="entry name" value="HMA_dom_sf"/>
</dbReference>
<dbReference type="CDD" id="cd00371">
    <property type="entry name" value="HMA"/>
    <property type="match status" value="1"/>
</dbReference>
<keyword evidence="1" id="KW-0479">Metal-binding</keyword>